<proteinExistence type="predicted"/>
<protein>
    <submittedName>
        <fullName evidence="1">Uncharacterized protein</fullName>
    </submittedName>
</protein>
<sequence>GGQGGGPVAARELHAGQQGAGRVLGSAVGLGVSHLHDGLLQVKHHLVIYLVLSRAGRVYVADGTAFAGGQAQGHTAVGAGQVEVVERPQKLGLAHNLAAAGRAHQLQSVVHRREAGLRVGGTGVKAAWGDGVERLPVEEVAARQQRKRAERRNDVVFHGEF</sequence>
<organism evidence="1">
    <name type="scientific">Tanacetum cinerariifolium</name>
    <name type="common">Dalmatian daisy</name>
    <name type="synonym">Chrysanthemum cinerariifolium</name>
    <dbReference type="NCBI Taxonomy" id="118510"/>
    <lineage>
        <taxon>Eukaryota</taxon>
        <taxon>Viridiplantae</taxon>
        <taxon>Streptophyta</taxon>
        <taxon>Embryophyta</taxon>
        <taxon>Tracheophyta</taxon>
        <taxon>Spermatophyta</taxon>
        <taxon>Magnoliopsida</taxon>
        <taxon>eudicotyledons</taxon>
        <taxon>Gunneridae</taxon>
        <taxon>Pentapetalae</taxon>
        <taxon>asterids</taxon>
        <taxon>campanulids</taxon>
        <taxon>Asterales</taxon>
        <taxon>Asteraceae</taxon>
        <taxon>Asteroideae</taxon>
        <taxon>Anthemideae</taxon>
        <taxon>Anthemidinae</taxon>
        <taxon>Tanacetum</taxon>
    </lineage>
</organism>
<accession>A0A699S0T0</accession>
<dbReference type="EMBL" id="BKCJ011129340">
    <property type="protein sequence ID" value="GFC91006.1"/>
    <property type="molecule type" value="Genomic_DNA"/>
</dbReference>
<dbReference type="AlphaFoldDB" id="A0A699S0T0"/>
<gene>
    <name evidence="1" type="ORF">Tci_862976</name>
</gene>
<comment type="caution">
    <text evidence="1">The sequence shown here is derived from an EMBL/GenBank/DDBJ whole genome shotgun (WGS) entry which is preliminary data.</text>
</comment>
<name>A0A699S0T0_TANCI</name>
<evidence type="ECO:0000313" key="1">
    <source>
        <dbReference type="EMBL" id="GFC91006.1"/>
    </source>
</evidence>
<reference evidence="1" key="1">
    <citation type="journal article" date="2019" name="Sci. Rep.">
        <title>Draft genome of Tanacetum cinerariifolium, the natural source of mosquito coil.</title>
        <authorList>
            <person name="Yamashiro T."/>
            <person name="Shiraishi A."/>
            <person name="Satake H."/>
            <person name="Nakayama K."/>
        </authorList>
    </citation>
    <scope>NUCLEOTIDE SEQUENCE</scope>
</reference>
<feature type="non-terminal residue" evidence="1">
    <location>
        <position position="1"/>
    </location>
</feature>